<keyword evidence="2" id="KW-1185">Reference proteome</keyword>
<dbReference type="Gene3D" id="2.150.10.10">
    <property type="entry name" value="Serralysin-like metalloprotease, C-terminal"/>
    <property type="match status" value="1"/>
</dbReference>
<accession>A0A017HNW7</accession>
<name>A0A017HNW7_9RHOB</name>
<comment type="caution">
    <text evidence="1">The sequence shown here is derived from an EMBL/GenBank/DDBJ whole genome shotgun (WGS) entry which is preliminary data.</text>
</comment>
<dbReference type="InterPro" id="IPR011049">
    <property type="entry name" value="Serralysin-like_metalloprot_C"/>
</dbReference>
<evidence type="ECO:0000313" key="1">
    <source>
        <dbReference type="EMBL" id="EYD75868.1"/>
    </source>
</evidence>
<proteinExistence type="predicted"/>
<dbReference type="HOGENOM" id="CLU_833889_0_0_5"/>
<reference evidence="1 2" key="1">
    <citation type="submission" date="2013-02" db="EMBL/GenBank/DDBJ databases">
        <authorList>
            <person name="Fiebig A."/>
            <person name="Goeker M."/>
            <person name="Klenk H.-P.P."/>
        </authorList>
    </citation>
    <scope>NUCLEOTIDE SEQUENCE [LARGE SCALE GENOMIC DNA]</scope>
    <source>
        <strain evidence="1 2">DSM 19309</strain>
    </source>
</reference>
<evidence type="ECO:0000313" key="2">
    <source>
        <dbReference type="Proteomes" id="UP000019666"/>
    </source>
</evidence>
<dbReference type="EMBL" id="AOSK01000065">
    <property type="protein sequence ID" value="EYD75868.1"/>
    <property type="molecule type" value="Genomic_DNA"/>
</dbReference>
<gene>
    <name evidence="1" type="ORF">Rumeso_02650</name>
</gene>
<dbReference type="Proteomes" id="UP000019666">
    <property type="component" value="Unassembled WGS sequence"/>
</dbReference>
<sequence length="333" mass="34768">MNYLTDLGDNSVRLIGGSGHDLASLLYSSVTDDLAFDFSHGYDQVLADGTVLRGFERVSVSAGDGDDLFRGGSGDDSFYGGLGSDYARGGAGDDVLAARGILYNFEESITRSHDSDVLLGEAGNDTLTADLSEQVYFGSTLVSENTVFMSGGRDDDDLSSTLSAFAQGVSESAPANATTRDNTLTMTGDKGKDSLAAHLSASSHFGATTTVTDNTLLLNRAKGDDDLSVDLFTSVEEMGMTIMTGNQITLLGGKGDDRLHVSGNAMAGNCLILDGGRGHDTLAFEGDRGDYHVTETGKGDYEVTDLGDGSPGAVYSILDVETLVFNGTVFDLA</sequence>
<dbReference type="InterPro" id="IPR001343">
    <property type="entry name" value="Hemolysn_Ca-bd"/>
</dbReference>
<dbReference type="STRING" id="442562.Rumeso_02650"/>
<protein>
    <submittedName>
        <fullName evidence="1">Hemolysin-type calcium-binding protein region</fullName>
    </submittedName>
</protein>
<dbReference type="Pfam" id="PF00353">
    <property type="entry name" value="HemolysinCabind"/>
    <property type="match status" value="2"/>
</dbReference>
<organism evidence="1 2">
    <name type="scientific">Rubellimicrobium mesophilum DSM 19309</name>
    <dbReference type="NCBI Taxonomy" id="442562"/>
    <lineage>
        <taxon>Bacteria</taxon>
        <taxon>Pseudomonadati</taxon>
        <taxon>Pseudomonadota</taxon>
        <taxon>Alphaproteobacteria</taxon>
        <taxon>Rhodobacterales</taxon>
        <taxon>Roseobacteraceae</taxon>
        <taxon>Rubellimicrobium</taxon>
    </lineage>
</organism>
<dbReference type="SUPFAM" id="SSF51120">
    <property type="entry name" value="beta-Roll"/>
    <property type="match status" value="1"/>
</dbReference>
<dbReference type="PRINTS" id="PR00313">
    <property type="entry name" value="CABNDNGRPT"/>
</dbReference>
<dbReference type="GO" id="GO:0005509">
    <property type="term" value="F:calcium ion binding"/>
    <property type="evidence" value="ECO:0007669"/>
    <property type="project" value="InterPro"/>
</dbReference>
<dbReference type="AlphaFoldDB" id="A0A017HNW7"/>